<comment type="caution">
    <text evidence="1">The sequence shown here is derived from an EMBL/GenBank/DDBJ whole genome shotgun (WGS) entry which is preliminary data.</text>
</comment>
<dbReference type="PATRIC" id="fig|1310613.3.peg.1480"/>
<accession>A0A009HPY1</accession>
<evidence type="ECO:0000313" key="2">
    <source>
        <dbReference type="Proteomes" id="UP000020595"/>
    </source>
</evidence>
<proteinExistence type="predicted"/>
<gene>
    <name evidence="1" type="ORF">J512_1539</name>
</gene>
<sequence>MAAGMPPVEQLYKEVLFAQQKVFGYFFKKVTSISYLH</sequence>
<reference evidence="1 2" key="1">
    <citation type="submission" date="2014-02" db="EMBL/GenBank/DDBJ databases">
        <title>Comparative genomics and transcriptomics to identify genetic mechanisms underlying the emergence of carbapenem resistant Acinetobacter baumannii (CRAb).</title>
        <authorList>
            <person name="Harris A.D."/>
            <person name="Johnson K.J."/>
            <person name="George J."/>
            <person name="Shefchek K."/>
            <person name="Daugherty S.C."/>
            <person name="Parankush S."/>
            <person name="Sadzewicz L."/>
            <person name="Tallon L."/>
            <person name="Sengamalay N."/>
            <person name="Hazen T.H."/>
            <person name="Rasko D.A."/>
        </authorList>
    </citation>
    <scope>NUCLEOTIDE SEQUENCE [LARGE SCALE GENOMIC DNA]</scope>
    <source>
        <strain evidence="1 2">1295743</strain>
    </source>
</reference>
<dbReference type="Proteomes" id="UP000020595">
    <property type="component" value="Unassembled WGS sequence"/>
</dbReference>
<protein>
    <submittedName>
        <fullName evidence="1">Uncharacterized protein</fullName>
    </submittedName>
</protein>
<name>A0A009HPY1_ACIB9</name>
<evidence type="ECO:0000313" key="1">
    <source>
        <dbReference type="EMBL" id="EXB06262.1"/>
    </source>
</evidence>
<dbReference type="AlphaFoldDB" id="A0A009HPY1"/>
<organism evidence="1 2">
    <name type="scientific">Acinetobacter baumannii (strain 1295743)</name>
    <dbReference type="NCBI Taxonomy" id="1310613"/>
    <lineage>
        <taxon>Bacteria</taxon>
        <taxon>Pseudomonadati</taxon>
        <taxon>Pseudomonadota</taxon>
        <taxon>Gammaproteobacteria</taxon>
        <taxon>Moraxellales</taxon>
        <taxon>Moraxellaceae</taxon>
        <taxon>Acinetobacter</taxon>
        <taxon>Acinetobacter calcoaceticus/baumannii complex</taxon>
    </lineage>
</organism>
<dbReference type="EMBL" id="JEWH01000014">
    <property type="protein sequence ID" value="EXB06262.1"/>
    <property type="molecule type" value="Genomic_DNA"/>
</dbReference>